<sequence length="66" mass="7642">MSYSNKPLSLDHLLNYSQVEALTGFSRSTILRLCQRGDFPQPLRIAGRARWRASELKAWMEMERSA</sequence>
<dbReference type="Proteomes" id="UP000315364">
    <property type="component" value="Chromosome"/>
</dbReference>
<evidence type="ECO:0000313" key="2">
    <source>
        <dbReference type="Proteomes" id="UP000315364"/>
    </source>
</evidence>
<dbReference type="OrthoDB" id="7220345at2"/>
<dbReference type="InterPro" id="IPR010260">
    <property type="entry name" value="AlpA"/>
</dbReference>
<name>A0A5B8LUP0_9HYPH</name>
<protein>
    <submittedName>
        <fullName evidence="1">AlpA family phage regulatory protein</fullName>
    </submittedName>
</protein>
<proteinExistence type="predicted"/>
<evidence type="ECO:0000313" key="1">
    <source>
        <dbReference type="EMBL" id="QDZ11833.1"/>
    </source>
</evidence>
<dbReference type="Gene3D" id="1.10.238.160">
    <property type="match status" value="1"/>
</dbReference>
<dbReference type="Pfam" id="PF05930">
    <property type="entry name" value="Phage_AlpA"/>
    <property type="match status" value="1"/>
</dbReference>
<dbReference type="RefSeq" id="WP_146290649.1">
    <property type="nucleotide sequence ID" value="NZ_CP042304.1"/>
</dbReference>
<dbReference type="AlphaFoldDB" id="A0A5B8LUP0"/>
<dbReference type="KEGG" id="dea:FPZ08_14440"/>
<organism evidence="1 2">
    <name type="scientific">Devosia ginsengisoli</name>
    <dbReference type="NCBI Taxonomy" id="400770"/>
    <lineage>
        <taxon>Bacteria</taxon>
        <taxon>Pseudomonadati</taxon>
        <taxon>Pseudomonadota</taxon>
        <taxon>Alphaproteobacteria</taxon>
        <taxon>Hyphomicrobiales</taxon>
        <taxon>Devosiaceae</taxon>
        <taxon>Devosia</taxon>
    </lineage>
</organism>
<keyword evidence="2" id="KW-1185">Reference proteome</keyword>
<dbReference type="SUPFAM" id="SSF46955">
    <property type="entry name" value="Putative DNA-binding domain"/>
    <property type="match status" value="1"/>
</dbReference>
<dbReference type="EMBL" id="CP042304">
    <property type="protein sequence ID" value="QDZ11833.1"/>
    <property type="molecule type" value="Genomic_DNA"/>
</dbReference>
<gene>
    <name evidence="1" type="ORF">FPZ08_14440</name>
</gene>
<reference evidence="1 2" key="1">
    <citation type="submission" date="2019-07" db="EMBL/GenBank/DDBJ databases">
        <title>Full genome sequence of Devosia sp. Gsoil 520.</title>
        <authorList>
            <person name="Im W.-T."/>
        </authorList>
    </citation>
    <scope>NUCLEOTIDE SEQUENCE [LARGE SCALE GENOMIC DNA]</scope>
    <source>
        <strain evidence="1 2">Gsoil 520</strain>
    </source>
</reference>
<accession>A0A5B8LUP0</accession>
<dbReference type="InterPro" id="IPR009061">
    <property type="entry name" value="DNA-bd_dom_put_sf"/>
</dbReference>